<evidence type="ECO:0000259" key="9">
    <source>
        <dbReference type="PROSITE" id="PS50158"/>
    </source>
</evidence>
<evidence type="ECO:0000256" key="3">
    <source>
        <dbReference type="ARBA" id="ARBA00023125"/>
    </source>
</evidence>
<dbReference type="PROSITE" id="PS51293">
    <property type="entry name" value="SANT"/>
    <property type="match status" value="1"/>
</dbReference>
<feature type="region of interest" description="Disordered" evidence="7">
    <location>
        <begin position="50"/>
        <end position="73"/>
    </location>
</feature>
<dbReference type="eggNOG" id="ENOG502RYHB">
    <property type="taxonomic scope" value="Eukaryota"/>
</dbReference>
<dbReference type="GO" id="GO:0005634">
    <property type="term" value="C:nucleus"/>
    <property type="evidence" value="ECO:0007669"/>
    <property type="project" value="UniProtKB-SubCell"/>
</dbReference>
<dbReference type="GO" id="GO:0006355">
    <property type="term" value="P:regulation of DNA-templated transcription"/>
    <property type="evidence" value="ECO:0007669"/>
    <property type="project" value="UniProtKB-ARBA"/>
</dbReference>
<gene>
    <name evidence="12" type="ORF">RCOM_1502380</name>
</gene>
<dbReference type="CDD" id="cd00167">
    <property type="entry name" value="SANT"/>
    <property type="match status" value="1"/>
</dbReference>
<keyword evidence="3" id="KW-0238">DNA-binding</keyword>
<dbReference type="SMART" id="SM00717">
    <property type="entry name" value="SANT"/>
    <property type="match status" value="1"/>
</dbReference>
<dbReference type="Gene3D" id="1.10.10.60">
    <property type="entry name" value="Homeodomain-like"/>
    <property type="match status" value="1"/>
</dbReference>
<evidence type="ECO:0000256" key="2">
    <source>
        <dbReference type="ARBA" id="ARBA00023015"/>
    </source>
</evidence>
<dbReference type="PROSITE" id="PS50090">
    <property type="entry name" value="MYB_LIKE"/>
    <property type="match status" value="1"/>
</dbReference>
<accession>B9R9Z4</accession>
<evidence type="ECO:0000256" key="6">
    <source>
        <dbReference type="PROSITE-ProRule" id="PRU00047"/>
    </source>
</evidence>
<dbReference type="GO" id="GO:0009723">
    <property type="term" value="P:response to ethylene"/>
    <property type="evidence" value="ECO:0000318"/>
    <property type="project" value="GO_Central"/>
</dbReference>
<dbReference type="EMBL" id="EQ973773">
    <property type="protein sequence ID" value="EEF51621.1"/>
    <property type="molecule type" value="Genomic_DNA"/>
</dbReference>
<dbReference type="PANTHER" id="PTHR44191:SF45">
    <property type="entry name" value="TRANSCRIPTION FACTOR MYB1R1-LIKE"/>
    <property type="match status" value="1"/>
</dbReference>
<feature type="domain" description="CCHC-type" evidence="9">
    <location>
        <begin position="8"/>
        <end position="23"/>
    </location>
</feature>
<comment type="subcellular location">
    <subcellularLocation>
        <location evidence="1">Nucleus</location>
    </subcellularLocation>
</comment>
<feature type="domain" description="Myb-like" evidence="8">
    <location>
        <begin position="89"/>
        <end position="141"/>
    </location>
</feature>
<evidence type="ECO:0000256" key="4">
    <source>
        <dbReference type="ARBA" id="ARBA00023163"/>
    </source>
</evidence>
<dbReference type="NCBIfam" id="TIGR01557">
    <property type="entry name" value="myb_SHAQKYF"/>
    <property type="match status" value="1"/>
</dbReference>
<evidence type="ECO:0000313" key="13">
    <source>
        <dbReference type="Proteomes" id="UP000008311"/>
    </source>
</evidence>
<dbReference type="STRING" id="3988.B9R9Z4"/>
<proteinExistence type="predicted"/>
<evidence type="ECO:0000256" key="7">
    <source>
        <dbReference type="SAM" id="MobiDB-lite"/>
    </source>
</evidence>
<dbReference type="InParanoid" id="B9R9Z4"/>
<keyword evidence="6" id="KW-0863">Zinc-finger</keyword>
<keyword evidence="13" id="KW-1185">Reference proteome</keyword>
<dbReference type="GO" id="GO:0003677">
    <property type="term" value="F:DNA binding"/>
    <property type="evidence" value="ECO:0007669"/>
    <property type="project" value="UniProtKB-KW"/>
</dbReference>
<keyword evidence="4" id="KW-0804">Transcription</keyword>
<keyword evidence="6" id="KW-0862">Zinc</keyword>
<evidence type="ECO:0000256" key="1">
    <source>
        <dbReference type="ARBA" id="ARBA00004123"/>
    </source>
</evidence>
<dbReference type="Proteomes" id="UP000008311">
    <property type="component" value="Unassembled WGS sequence"/>
</dbReference>
<dbReference type="PANTHER" id="PTHR44191">
    <property type="entry name" value="TRANSCRIPTION FACTOR KUA1"/>
    <property type="match status" value="1"/>
</dbReference>
<dbReference type="FunFam" id="1.10.10.60:FF:000009">
    <property type="entry name" value="transcription factor MYB1R1"/>
    <property type="match status" value="1"/>
</dbReference>
<dbReference type="InterPro" id="IPR052245">
    <property type="entry name" value="Plant_Stress_Dev_TF"/>
</dbReference>
<keyword evidence="2" id="KW-0805">Transcription regulation</keyword>
<sequence>MVKELAARKCSHCGHNGHNSRTCSGKGGGCLKLFGVKIIEKQEKPIQRSVSLGNLDSLPDTGDADHHDHADDGYMSDGYIDSKRCKAAHKRKKGKPWTEEEHRIFLEGLDKLGKGDWRGISKNFVTTRTPTQVASHAQKYFLRQSAADKKKRRSSLFDMTLRESVLASQPQELSIFPASTSSQATTSSALPLKKTTEVQSNVITRAQVINKFPHLFLDNPVPMANPSVVPIAVSSYAGIPYMLGFPSNRQSYLAGKNIQAAPFLHMVNYNCSGLGYPFTSKSPGSFTTCAPIPTHPSGIPTPRSFPEGPSSKIGSPPQSPQGAFQASEPISAI</sequence>
<dbReference type="PROSITE" id="PS50158">
    <property type="entry name" value="ZF_CCHC"/>
    <property type="match status" value="1"/>
</dbReference>
<name>B9R9Z4_RICCO</name>
<feature type="region of interest" description="Disordered" evidence="7">
    <location>
        <begin position="292"/>
        <end position="333"/>
    </location>
</feature>
<evidence type="ECO:0000256" key="5">
    <source>
        <dbReference type="ARBA" id="ARBA00023242"/>
    </source>
</evidence>
<evidence type="ECO:0000259" key="10">
    <source>
        <dbReference type="PROSITE" id="PS51293"/>
    </source>
</evidence>
<dbReference type="InterPro" id="IPR001878">
    <property type="entry name" value="Znf_CCHC"/>
</dbReference>
<evidence type="ECO:0000313" key="12">
    <source>
        <dbReference type="EMBL" id="EEF51621.1"/>
    </source>
</evidence>
<evidence type="ECO:0008006" key="14">
    <source>
        <dbReference type="Google" id="ProtNLM"/>
    </source>
</evidence>
<dbReference type="SUPFAM" id="SSF46689">
    <property type="entry name" value="Homeodomain-like"/>
    <property type="match status" value="1"/>
</dbReference>
<dbReference type="InterPro" id="IPR001005">
    <property type="entry name" value="SANT/Myb"/>
</dbReference>
<dbReference type="PROSITE" id="PS51294">
    <property type="entry name" value="HTH_MYB"/>
    <property type="match status" value="1"/>
</dbReference>
<dbReference type="GO" id="GO:0008270">
    <property type="term" value="F:zinc ion binding"/>
    <property type="evidence" value="ECO:0007669"/>
    <property type="project" value="UniProtKB-KW"/>
</dbReference>
<dbReference type="GO" id="GO:0009739">
    <property type="term" value="P:response to gibberellin"/>
    <property type="evidence" value="ECO:0000318"/>
    <property type="project" value="GO_Central"/>
</dbReference>
<dbReference type="InterPro" id="IPR017930">
    <property type="entry name" value="Myb_dom"/>
</dbReference>
<evidence type="ECO:0000259" key="11">
    <source>
        <dbReference type="PROSITE" id="PS51294"/>
    </source>
</evidence>
<feature type="compositionally biased region" description="Basic and acidic residues" evidence="7">
    <location>
        <begin position="63"/>
        <end position="72"/>
    </location>
</feature>
<evidence type="ECO:0000259" key="8">
    <source>
        <dbReference type="PROSITE" id="PS50090"/>
    </source>
</evidence>
<reference evidence="13" key="1">
    <citation type="journal article" date="2010" name="Nat. Biotechnol.">
        <title>Draft genome sequence of the oilseed species Ricinus communis.</title>
        <authorList>
            <person name="Chan A.P."/>
            <person name="Crabtree J."/>
            <person name="Zhao Q."/>
            <person name="Lorenzi H."/>
            <person name="Orvis J."/>
            <person name="Puiu D."/>
            <person name="Melake-Berhan A."/>
            <person name="Jones K.M."/>
            <person name="Redman J."/>
            <person name="Chen G."/>
            <person name="Cahoon E.B."/>
            <person name="Gedil M."/>
            <person name="Stanke M."/>
            <person name="Haas B.J."/>
            <person name="Wortman J.R."/>
            <person name="Fraser-Liggett C.M."/>
            <person name="Ravel J."/>
            <person name="Rabinowicz P.D."/>
        </authorList>
    </citation>
    <scope>NUCLEOTIDE SEQUENCE [LARGE SCALE GENOMIC DNA]</scope>
    <source>
        <strain evidence="13">cv. Hale</strain>
    </source>
</reference>
<dbReference type="FunCoup" id="B9R9Z4">
    <property type="interactions" value="48"/>
</dbReference>
<dbReference type="InterPro" id="IPR006447">
    <property type="entry name" value="Myb_dom_plants"/>
</dbReference>
<protein>
    <recommendedName>
        <fullName evidence="14">DNA binding protein</fullName>
    </recommendedName>
</protein>
<feature type="domain" description="SANT" evidence="10">
    <location>
        <begin position="92"/>
        <end position="145"/>
    </location>
</feature>
<dbReference type="AlphaFoldDB" id="B9R9Z4"/>
<feature type="domain" description="HTH myb-type" evidence="11">
    <location>
        <begin position="89"/>
        <end position="145"/>
    </location>
</feature>
<keyword evidence="6" id="KW-0479">Metal-binding</keyword>
<dbReference type="InterPro" id="IPR017884">
    <property type="entry name" value="SANT_dom"/>
</dbReference>
<keyword evidence="5" id="KW-0539">Nucleus</keyword>
<dbReference type="InterPro" id="IPR009057">
    <property type="entry name" value="Homeodomain-like_sf"/>
</dbReference>
<dbReference type="Pfam" id="PF00249">
    <property type="entry name" value="Myb_DNA-binding"/>
    <property type="match status" value="1"/>
</dbReference>
<organism evidence="12 13">
    <name type="scientific">Ricinus communis</name>
    <name type="common">Castor bean</name>
    <dbReference type="NCBI Taxonomy" id="3988"/>
    <lineage>
        <taxon>Eukaryota</taxon>
        <taxon>Viridiplantae</taxon>
        <taxon>Streptophyta</taxon>
        <taxon>Embryophyta</taxon>
        <taxon>Tracheophyta</taxon>
        <taxon>Spermatophyta</taxon>
        <taxon>Magnoliopsida</taxon>
        <taxon>eudicotyledons</taxon>
        <taxon>Gunneridae</taxon>
        <taxon>Pentapetalae</taxon>
        <taxon>rosids</taxon>
        <taxon>fabids</taxon>
        <taxon>Malpighiales</taxon>
        <taxon>Euphorbiaceae</taxon>
        <taxon>Acalyphoideae</taxon>
        <taxon>Acalypheae</taxon>
        <taxon>Ricinus</taxon>
    </lineage>
</organism>